<evidence type="ECO:0000313" key="1">
    <source>
        <dbReference type="EMBL" id="KAJ9131594.1"/>
    </source>
</evidence>
<name>A0AA38RBE8_9PEZI</name>
<dbReference type="AlphaFoldDB" id="A0AA38RBE8"/>
<keyword evidence="2" id="KW-1185">Reference proteome</keyword>
<dbReference type="EMBL" id="JANBVN010000235">
    <property type="protein sequence ID" value="KAJ9131594.1"/>
    <property type="molecule type" value="Genomic_DNA"/>
</dbReference>
<gene>
    <name evidence="1" type="ORF">NKR19_g9525</name>
</gene>
<protein>
    <submittedName>
        <fullName evidence="1">Uncharacterized protein</fullName>
    </submittedName>
</protein>
<evidence type="ECO:0000313" key="2">
    <source>
        <dbReference type="Proteomes" id="UP001174691"/>
    </source>
</evidence>
<reference evidence="1" key="1">
    <citation type="submission" date="2022-07" db="EMBL/GenBank/DDBJ databases">
        <title>Fungi with potential for degradation of polypropylene.</title>
        <authorList>
            <person name="Gostincar C."/>
        </authorList>
    </citation>
    <scope>NUCLEOTIDE SEQUENCE</scope>
    <source>
        <strain evidence="1">EXF-13287</strain>
    </source>
</reference>
<proteinExistence type="predicted"/>
<organism evidence="1 2">
    <name type="scientific">Coniochaeta hoffmannii</name>
    <dbReference type="NCBI Taxonomy" id="91930"/>
    <lineage>
        <taxon>Eukaryota</taxon>
        <taxon>Fungi</taxon>
        <taxon>Dikarya</taxon>
        <taxon>Ascomycota</taxon>
        <taxon>Pezizomycotina</taxon>
        <taxon>Sordariomycetes</taxon>
        <taxon>Sordariomycetidae</taxon>
        <taxon>Coniochaetales</taxon>
        <taxon>Coniochaetaceae</taxon>
        <taxon>Coniochaeta</taxon>
    </lineage>
</organism>
<accession>A0AA38RBE8</accession>
<feature type="non-terminal residue" evidence="1">
    <location>
        <position position="1"/>
    </location>
</feature>
<sequence>LVDADVRPEPAPQAEDDAQNLAYADAIKRHHERSLSTCKRWQAFARSAAAELDKAAAWLRDEVMPVVCAGLLQPHAVQTEATRLQQQTQRVDDEAAAVVAALRQTNPSVGQLAEWRDRMTLQLESTAASIGRAERRRATAATTFSAAVAKLDLKGADEVLRTNRVKIAEQRKQADALRARLERVYEE</sequence>
<dbReference type="Proteomes" id="UP001174691">
    <property type="component" value="Unassembled WGS sequence"/>
</dbReference>
<comment type="caution">
    <text evidence="1">The sequence shown here is derived from an EMBL/GenBank/DDBJ whole genome shotgun (WGS) entry which is preliminary data.</text>
</comment>